<protein>
    <submittedName>
        <fullName evidence="1">Uncharacterized protein</fullName>
    </submittedName>
</protein>
<dbReference type="RefSeq" id="WP_039188382.1">
    <property type="nucleotide sequence ID" value="NZ_CAUFSP010000012.1"/>
</dbReference>
<dbReference type="EMBL" id="NQMS01000003">
    <property type="protein sequence ID" value="PAV96674.1"/>
    <property type="molecule type" value="Genomic_DNA"/>
</dbReference>
<dbReference type="Proteomes" id="UP000218796">
    <property type="component" value="Unassembled WGS sequence"/>
</dbReference>
<dbReference type="GO" id="GO:0006355">
    <property type="term" value="P:regulation of DNA-templated transcription"/>
    <property type="evidence" value="ECO:0007669"/>
    <property type="project" value="InterPro"/>
</dbReference>
<gene>
    <name evidence="1" type="ORF">CJD50_09465</name>
</gene>
<dbReference type="GO" id="GO:0003677">
    <property type="term" value="F:DNA binding"/>
    <property type="evidence" value="ECO:0007669"/>
    <property type="project" value="InterPro"/>
</dbReference>
<evidence type="ECO:0000313" key="2">
    <source>
        <dbReference type="Proteomes" id="UP000218796"/>
    </source>
</evidence>
<reference evidence="1 2" key="1">
    <citation type="submission" date="2017-08" db="EMBL/GenBank/DDBJ databases">
        <title>Draft Genome Sequence of Hafnia alvei CITHA-6 Isolated from Raw Bovine Milk.</title>
        <authorList>
            <person name="Culligan E.P."/>
            <person name="Mcsweeney A."/>
            <person name="O'Doherty C."/>
            <person name="Gleeson E."/>
            <person name="O'Riordan D."/>
            <person name="Sleator R.D."/>
        </authorList>
    </citation>
    <scope>NUCLEOTIDE SEQUENCE [LARGE SCALE GENOMIC DNA]</scope>
    <source>
        <strain evidence="1 2">CITHA-6</strain>
    </source>
</reference>
<accession>A0A2A2MCR8</accession>
<evidence type="ECO:0000313" key="1">
    <source>
        <dbReference type="EMBL" id="PAV96674.1"/>
    </source>
</evidence>
<sequence>MPHIILTKDVYLKKALSVILQQVPADRKLCIIDIESFRSLGAIFNILKRKLSTDNRQLIFIGGKNVSSRVLEPLVTLYRKSSFIDFRRQLISGRTYTLEYALNHIASCRNLSMLTRKEKKAIFALLDTDDIQTAAVKINLSPKTIYTYTYKIGIKMNLCSILQLRQFIYSEFKLDKESLLDCSFPLKIKSSHSPLRSNPLITPIGLKSLHTMPHDCGIEIISCCSFA</sequence>
<organism evidence="1 2">
    <name type="scientific">Hafnia paralvei</name>
    <dbReference type="NCBI Taxonomy" id="546367"/>
    <lineage>
        <taxon>Bacteria</taxon>
        <taxon>Pseudomonadati</taxon>
        <taxon>Pseudomonadota</taxon>
        <taxon>Gammaproteobacteria</taxon>
        <taxon>Enterobacterales</taxon>
        <taxon>Hafniaceae</taxon>
        <taxon>Hafnia</taxon>
    </lineage>
</organism>
<proteinExistence type="predicted"/>
<dbReference type="AlphaFoldDB" id="A0A2A2MCR8"/>
<keyword evidence="2" id="KW-1185">Reference proteome</keyword>
<dbReference type="SUPFAM" id="SSF46894">
    <property type="entry name" value="C-terminal effector domain of the bipartite response regulators"/>
    <property type="match status" value="1"/>
</dbReference>
<comment type="caution">
    <text evidence="1">The sequence shown here is derived from an EMBL/GenBank/DDBJ whole genome shotgun (WGS) entry which is preliminary data.</text>
</comment>
<dbReference type="InterPro" id="IPR016032">
    <property type="entry name" value="Sig_transdc_resp-reg_C-effctor"/>
</dbReference>
<dbReference type="OrthoDB" id="6630632at2"/>
<name>A0A2A2MCR8_9GAMM</name>